<dbReference type="AlphaFoldDB" id="A0A5J4UJC9"/>
<reference evidence="2 3" key="1">
    <citation type="submission" date="2019-03" db="EMBL/GenBank/DDBJ databases">
        <title>Single cell metagenomics reveals metabolic interactions within the superorganism composed of flagellate Streblomastix strix and complex community of Bacteroidetes bacteria on its surface.</title>
        <authorList>
            <person name="Treitli S.C."/>
            <person name="Kolisko M."/>
            <person name="Husnik F."/>
            <person name="Keeling P."/>
            <person name="Hampl V."/>
        </authorList>
    </citation>
    <scope>NUCLEOTIDE SEQUENCE [LARGE SCALE GENOMIC DNA]</scope>
    <source>
        <strain evidence="2">ST1C</strain>
    </source>
</reference>
<name>A0A5J4UJC9_9EUKA</name>
<feature type="region of interest" description="Disordered" evidence="1">
    <location>
        <begin position="1"/>
        <end position="39"/>
    </location>
</feature>
<evidence type="ECO:0000313" key="3">
    <source>
        <dbReference type="Proteomes" id="UP000324800"/>
    </source>
</evidence>
<organism evidence="2 3">
    <name type="scientific">Streblomastix strix</name>
    <dbReference type="NCBI Taxonomy" id="222440"/>
    <lineage>
        <taxon>Eukaryota</taxon>
        <taxon>Metamonada</taxon>
        <taxon>Preaxostyla</taxon>
        <taxon>Oxymonadida</taxon>
        <taxon>Streblomastigidae</taxon>
        <taxon>Streblomastix</taxon>
    </lineage>
</organism>
<accession>A0A5J4UJC9</accession>
<feature type="compositionally biased region" description="Low complexity" evidence="1">
    <location>
        <begin position="9"/>
        <end position="19"/>
    </location>
</feature>
<feature type="non-terminal residue" evidence="2">
    <location>
        <position position="267"/>
    </location>
</feature>
<sequence length="267" mass="30747">MPPKRVQKAQKAQKVAPFKQKPKPKTTVKKLGPGSSKERKEIIDKIRQYDPNITHGEVEAALEGMKGATRRQRHFDGIDPNDSIQYYRELDEHIRGVHDPLQGVYRNAAMSDQSLGINARAIELVNDIGSHALLQPSLRATAPPKDVNKEDDLMQYMFSPHQEKEKEKQMSPIYEQRQYQREKEVEGKILQSVNAQTQKTVEYFTNGLNWGSAPVNQYYSKTPYATKKVGYYMNEGGQLYLQTKKDLMLKEDRMNRPPKHKNYIPTS</sequence>
<dbReference type="EMBL" id="SNRW01015511">
    <property type="protein sequence ID" value="KAA6370314.1"/>
    <property type="molecule type" value="Genomic_DNA"/>
</dbReference>
<dbReference type="Proteomes" id="UP000324800">
    <property type="component" value="Unassembled WGS sequence"/>
</dbReference>
<proteinExistence type="predicted"/>
<comment type="caution">
    <text evidence="2">The sequence shown here is derived from an EMBL/GenBank/DDBJ whole genome shotgun (WGS) entry which is preliminary data.</text>
</comment>
<evidence type="ECO:0000256" key="1">
    <source>
        <dbReference type="SAM" id="MobiDB-lite"/>
    </source>
</evidence>
<gene>
    <name evidence="2" type="ORF">EZS28_034159</name>
</gene>
<evidence type="ECO:0000313" key="2">
    <source>
        <dbReference type="EMBL" id="KAA6370314.1"/>
    </source>
</evidence>
<protein>
    <submittedName>
        <fullName evidence="2">Uncharacterized protein</fullName>
    </submittedName>
</protein>